<dbReference type="EMBL" id="UYIQ01000001">
    <property type="protein sequence ID" value="VDG82161.1"/>
    <property type="molecule type" value="Genomic_DNA"/>
</dbReference>
<feature type="chain" id="PRO_5031032874" evidence="1">
    <location>
        <begin position="21"/>
        <end position="150"/>
    </location>
</feature>
<evidence type="ECO:0000313" key="3">
    <source>
        <dbReference type="Proteomes" id="UP000276733"/>
    </source>
</evidence>
<protein>
    <submittedName>
        <fullName evidence="2">Uncharacterized protein</fullName>
    </submittedName>
</protein>
<organism evidence="2 3">
    <name type="scientific">Capnocytophaga ochracea</name>
    <dbReference type="NCBI Taxonomy" id="1018"/>
    <lineage>
        <taxon>Bacteria</taxon>
        <taxon>Pseudomonadati</taxon>
        <taxon>Bacteroidota</taxon>
        <taxon>Flavobacteriia</taxon>
        <taxon>Flavobacteriales</taxon>
        <taxon>Flavobacteriaceae</taxon>
        <taxon>Capnocytophaga</taxon>
    </lineage>
</organism>
<evidence type="ECO:0000313" key="2">
    <source>
        <dbReference type="EMBL" id="VDG82161.1"/>
    </source>
</evidence>
<name>A0A7Z9CBR9_CAPOC</name>
<comment type="caution">
    <text evidence="2">The sequence shown here is derived from an EMBL/GenBank/DDBJ whole genome shotgun (WGS) entry which is preliminary data.</text>
</comment>
<accession>A0A7Z9CBR9</accession>
<dbReference type="Proteomes" id="UP000276733">
    <property type="component" value="Unassembled WGS sequence"/>
</dbReference>
<dbReference type="AlphaFoldDB" id="A0A7Z9CBR9"/>
<evidence type="ECO:0000256" key="1">
    <source>
        <dbReference type="SAM" id="SignalP"/>
    </source>
</evidence>
<gene>
    <name evidence="2" type="ORF">NCTC11458_01467</name>
</gene>
<feature type="signal peptide" evidence="1">
    <location>
        <begin position="1"/>
        <end position="20"/>
    </location>
</feature>
<sequence length="150" mass="17112">MKIRSIYLLLLLLCYGGLMAQEQENFTSLENKTHWVNQIQDITELPVGIRENKNGVEYAMMVTKATFSPNETRVNIYARITFPDTQNPSGKRELYFGATEIPFSYEGQLVGDVHLSLLGDVTLSNTKNWSFLLKGGRNVKRETVDEQTYV</sequence>
<dbReference type="RefSeq" id="WP_258868773.1">
    <property type="nucleotide sequence ID" value="NZ_UYIQ01000001.1"/>
</dbReference>
<reference evidence="2 3" key="1">
    <citation type="submission" date="2018-11" db="EMBL/GenBank/DDBJ databases">
        <authorList>
            <consortium name="Pathogen Informatics"/>
        </authorList>
    </citation>
    <scope>NUCLEOTIDE SEQUENCE [LARGE SCALE GENOMIC DNA]</scope>
    <source>
        <strain evidence="2 3">NCTC11458</strain>
    </source>
</reference>
<keyword evidence="1" id="KW-0732">Signal</keyword>
<proteinExistence type="predicted"/>